<name>A0A316G3B5_9GAMM</name>
<dbReference type="Proteomes" id="UP000245790">
    <property type="component" value="Unassembled WGS sequence"/>
</dbReference>
<evidence type="ECO:0000313" key="6">
    <source>
        <dbReference type="EMBL" id="PWK54280.1"/>
    </source>
</evidence>
<dbReference type="OrthoDB" id="9770107at2"/>
<dbReference type="Gene3D" id="3.40.50.1820">
    <property type="entry name" value="alpha/beta hydrolase"/>
    <property type="match status" value="1"/>
</dbReference>
<keyword evidence="3" id="KW-0732">Signal</keyword>
<accession>A0A316G3B5</accession>
<evidence type="ECO:0000256" key="1">
    <source>
        <dbReference type="ARBA" id="ARBA00022645"/>
    </source>
</evidence>
<evidence type="ECO:0000256" key="5">
    <source>
        <dbReference type="ARBA" id="ARBA00023180"/>
    </source>
</evidence>
<sequence length="497" mass="56303">MKHLLLIVTLLFVGLSYSNDKKGDNINDPFPKEKVVKTEHSVEINGRDIDYTATAGTSFVFNKKHEKIGNIYYTAYTKDDAKSDRPITFAYNGGPGSASVWLHMGTFGPKRVVMDKEGFMPTPPYQAVDNQYSILDLTDIVFIDPVGTGYSRAGGKGTNKDFHGTWEDIETVSEFIRLYLTRNNRWSSPKFLAGESYGTLRSAGIAYHMGQNLGVNFNGIVLISSVLNYTLDEFDHGVNIQAPITLLPTYTATAFYHKQLGNRFSSVDEAINEAKIFAMNDYALALLQGDNLSEEKRQSVATKLSELTGLSKDFILLNNLIIDMGQFVHNLRRDEGLTLGRLDSRFVTEEVDAMEQPGYRDPSYMAIHGPYTETLMDYMRSELKFESDLVYHILGGGVGSWNTKDLARDSFDMSRKLRHAMLRNPSMKVFVANGYYDMATPFFSTEYNFSHMGLPKSLQDNIMMTYYESGHMMYIRKPDLIKLKQDLNDFYQFSLSK</sequence>
<keyword evidence="7" id="KW-1185">Reference proteome</keyword>
<dbReference type="InterPro" id="IPR001563">
    <property type="entry name" value="Peptidase_S10"/>
</dbReference>
<dbReference type="GO" id="GO:0004185">
    <property type="term" value="F:serine-type carboxypeptidase activity"/>
    <property type="evidence" value="ECO:0007669"/>
    <property type="project" value="InterPro"/>
</dbReference>
<evidence type="ECO:0000256" key="3">
    <source>
        <dbReference type="ARBA" id="ARBA00022729"/>
    </source>
</evidence>
<protein>
    <submittedName>
        <fullName evidence="6">Carboxypeptidase C (Cathepsin A)</fullName>
    </submittedName>
</protein>
<proteinExistence type="predicted"/>
<dbReference type="PANTHER" id="PTHR11802">
    <property type="entry name" value="SERINE PROTEASE FAMILY S10 SERINE CARBOXYPEPTIDASE"/>
    <property type="match status" value="1"/>
</dbReference>
<organism evidence="6 7">
    <name type="scientific">Pleionea mediterranea</name>
    <dbReference type="NCBI Taxonomy" id="523701"/>
    <lineage>
        <taxon>Bacteria</taxon>
        <taxon>Pseudomonadati</taxon>
        <taxon>Pseudomonadota</taxon>
        <taxon>Gammaproteobacteria</taxon>
        <taxon>Oceanospirillales</taxon>
        <taxon>Pleioneaceae</taxon>
        <taxon>Pleionea</taxon>
    </lineage>
</organism>
<gene>
    <name evidence="6" type="ORF">C8D97_101128</name>
</gene>
<dbReference type="SUPFAM" id="SSF53474">
    <property type="entry name" value="alpha/beta-Hydrolases"/>
    <property type="match status" value="1"/>
</dbReference>
<evidence type="ECO:0000256" key="4">
    <source>
        <dbReference type="ARBA" id="ARBA00022801"/>
    </source>
</evidence>
<dbReference type="Pfam" id="PF00450">
    <property type="entry name" value="Peptidase_S10"/>
    <property type="match status" value="1"/>
</dbReference>
<dbReference type="AlphaFoldDB" id="A0A316G3B5"/>
<comment type="caution">
    <text evidence="6">The sequence shown here is derived from an EMBL/GenBank/DDBJ whole genome shotgun (WGS) entry which is preliminary data.</text>
</comment>
<dbReference type="PANTHER" id="PTHR11802:SF3">
    <property type="entry name" value="RETINOID-INDUCIBLE SERINE CARBOXYPEPTIDASE"/>
    <property type="match status" value="1"/>
</dbReference>
<dbReference type="EMBL" id="QGGU01000001">
    <property type="protein sequence ID" value="PWK54280.1"/>
    <property type="molecule type" value="Genomic_DNA"/>
</dbReference>
<keyword evidence="5" id="KW-0325">Glycoprotein</keyword>
<evidence type="ECO:0000256" key="2">
    <source>
        <dbReference type="ARBA" id="ARBA00022670"/>
    </source>
</evidence>
<keyword evidence="2" id="KW-0645">Protease</keyword>
<dbReference type="InterPro" id="IPR029058">
    <property type="entry name" value="AB_hydrolase_fold"/>
</dbReference>
<dbReference type="RefSeq" id="WP_109761404.1">
    <property type="nucleotide sequence ID" value="NZ_QGGU01000001.1"/>
</dbReference>
<reference evidence="6 7" key="1">
    <citation type="submission" date="2018-05" db="EMBL/GenBank/DDBJ databases">
        <title>Genomic Encyclopedia of Type Strains, Phase IV (KMG-IV): sequencing the most valuable type-strain genomes for metagenomic binning, comparative biology and taxonomic classification.</title>
        <authorList>
            <person name="Goeker M."/>
        </authorList>
    </citation>
    <scope>NUCLEOTIDE SEQUENCE [LARGE SCALE GENOMIC DNA]</scope>
    <source>
        <strain evidence="6 7">DSM 25350</strain>
    </source>
</reference>
<evidence type="ECO:0000313" key="7">
    <source>
        <dbReference type="Proteomes" id="UP000245790"/>
    </source>
</evidence>
<dbReference type="GO" id="GO:0006508">
    <property type="term" value="P:proteolysis"/>
    <property type="evidence" value="ECO:0007669"/>
    <property type="project" value="UniProtKB-KW"/>
</dbReference>
<keyword evidence="1 6" id="KW-0121">Carboxypeptidase</keyword>
<keyword evidence="4" id="KW-0378">Hydrolase</keyword>